<feature type="domain" description="Beta-lactamase-related" evidence="1">
    <location>
        <begin position="129"/>
        <end position="402"/>
    </location>
</feature>
<dbReference type="Pfam" id="PF00144">
    <property type="entry name" value="Beta-lactamase"/>
    <property type="match status" value="1"/>
</dbReference>
<dbReference type="GO" id="GO:0016787">
    <property type="term" value="F:hydrolase activity"/>
    <property type="evidence" value="ECO:0007669"/>
    <property type="project" value="UniProtKB-KW"/>
</dbReference>
<dbReference type="SUPFAM" id="SSF56601">
    <property type="entry name" value="beta-lactamase/transpeptidase-like"/>
    <property type="match status" value="1"/>
</dbReference>
<gene>
    <name evidence="2" type="ORF">CKY39_08870</name>
</gene>
<name>A0A250DG23_9BURK</name>
<dbReference type="PANTHER" id="PTHR43283">
    <property type="entry name" value="BETA-LACTAMASE-RELATED"/>
    <property type="match status" value="1"/>
</dbReference>
<dbReference type="AlphaFoldDB" id="A0A250DG23"/>
<organism evidence="2 3">
    <name type="scientific">Variovorax boronicumulans</name>
    <dbReference type="NCBI Taxonomy" id="436515"/>
    <lineage>
        <taxon>Bacteria</taxon>
        <taxon>Pseudomonadati</taxon>
        <taxon>Pseudomonadota</taxon>
        <taxon>Betaproteobacteria</taxon>
        <taxon>Burkholderiales</taxon>
        <taxon>Comamonadaceae</taxon>
        <taxon>Variovorax</taxon>
    </lineage>
</organism>
<dbReference type="InterPro" id="IPR012338">
    <property type="entry name" value="Beta-lactam/transpept-like"/>
</dbReference>
<dbReference type="KEGG" id="vbo:CKY39_08870"/>
<reference evidence="2 3" key="1">
    <citation type="submission" date="2017-09" db="EMBL/GenBank/DDBJ databases">
        <title>The diverse metabolic capabilities of V. boronicumulans make it an excellent choice for continued studies on novel biodegradation.</title>
        <authorList>
            <person name="Sun S."/>
        </authorList>
    </citation>
    <scope>NUCLEOTIDE SEQUENCE [LARGE SCALE GENOMIC DNA]</scope>
    <source>
        <strain evidence="2 3">J1</strain>
    </source>
</reference>
<sequence>MPGFPPSIDRGPMQQFCLQRRRRRSMRAKTIEVIRCGFSNRPVRNSTRRGALVAALAFHCAISAHAQMPEQGGHLAAPDNWLVNSGQPWHHTVRGASTVSRLGNREPTAEEKVVVEKAKALFARSSAKAMALVDDGAVVWSETKTPITQEALVFGFSIGKTVTGLAVGQAICAGKLALSSRLEDHVTELASTDLGRATVQDLLTMRSGTWEGNKDTSVWSPEQAQAIAMGRMNWLELLKTDKVSAAASSTFGGKRKPGEVFSYKSTDPIALGVALARATGTRYAEWVEQTVLLPAGIEGPAAIAQDRATGYGQGDGALRMRFDDWVRLAVWVRKSESQPGCLGDYVRDSMKPMTPTGKIGSMPDSYGYLTWVRGESSWAIGHGGQRIAWNRRNGRTLVTFSSVEDYMRDLNQLYAEWSSLPSLNIP</sequence>
<dbReference type="InterPro" id="IPR050789">
    <property type="entry name" value="Diverse_Enzym_Activities"/>
</dbReference>
<evidence type="ECO:0000313" key="2">
    <source>
        <dbReference type="EMBL" id="ATA53308.1"/>
    </source>
</evidence>
<protein>
    <submittedName>
        <fullName evidence="2">Serine hydrolase</fullName>
    </submittedName>
</protein>
<keyword evidence="2" id="KW-0378">Hydrolase</keyword>
<proteinExistence type="predicted"/>
<accession>A0A250DG23</accession>
<dbReference type="Proteomes" id="UP000217154">
    <property type="component" value="Chromosome"/>
</dbReference>
<evidence type="ECO:0000259" key="1">
    <source>
        <dbReference type="Pfam" id="PF00144"/>
    </source>
</evidence>
<dbReference type="InterPro" id="IPR001466">
    <property type="entry name" value="Beta-lactam-related"/>
</dbReference>
<dbReference type="EMBL" id="CP023284">
    <property type="protein sequence ID" value="ATA53308.1"/>
    <property type="molecule type" value="Genomic_DNA"/>
</dbReference>
<evidence type="ECO:0000313" key="3">
    <source>
        <dbReference type="Proteomes" id="UP000217154"/>
    </source>
</evidence>
<dbReference type="Gene3D" id="3.40.710.10">
    <property type="entry name" value="DD-peptidase/beta-lactamase superfamily"/>
    <property type="match status" value="1"/>
</dbReference>